<dbReference type="OrthoDB" id="9775595at2"/>
<evidence type="ECO:0000259" key="3">
    <source>
        <dbReference type="PROSITE" id="PS51186"/>
    </source>
</evidence>
<dbReference type="GO" id="GO:0016747">
    <property type="term" value="F:acyltransferase activity, transferring groups other than amino-acyl groups"/>
    <property type="evidence" value="ECO:0007669"/>
    <property type="project" value="InterPro"/>
</dbReference>
<keyword evidence="2" id="KW-0012">Acyltransferase</keyword>
<dbReference type="InterPro" id="IPR056935">
    <property type="entry name" value="Rv0428c-like_C"/>
</dbReference>
<dbReference type="AlphaFoldDB" id="A0A4R6VGX6"/>
<reference evidence="4 5" key="1">
    <citation type="submission" date="2019-03" db="EMBL/GenBank/DDBJ databases">
        <title>Genomic Encyclopedia of Type Strains, Phase III (KMG-III): the genomes of soil and plant-associated and newly described type strains.</title>
        <authorList>
            <person name="Whitman W."/>
        </authorList>
    </citation>
    <scope>NUCLEOTIDE SEQUENCE [LARGE SCALE GENOMIC DNA]</scope>
    <source>
        <strain evidence="4 5">CGMCC 1.7002</strain>
    </source>
</reference>
<dbReference type="PROSITE" id="PS51186">
    <property type="entry name" value="GNAT"/>
    <property type="match status" value="1"/>
</dbReference>
<dbReference type="InterPro" id="IPR000182">
    <property type="entry name" value="GNAT_dom"/>
</dbReference>
<dbReference type="Gene3D" id="3.40.630.30">
    <property type="match status" value="1"/>
</dbReference>
<dbReference type="EMBL" id="SNYR01000003">
    <property type="protein sequence ID" value="TDQ62091.1"/>
    <property type="molecule type" value="Genomic_DNA"/>
</dbReference>
<gene>
    <name evidence="4" type="ORF">ATL17_3196</name>
</gene>
<dbReference type="Proteomes" id="UP000295391">
    <property type="component" value="Unassembled WGS sequence"/>
</dbReference>
<dbReference type="PANTHER" id="PTHR43420">
    <property type="entry name" value="ACETYLTRANSFERASE"/>
    <property type="match status" value="1"/>
</dbReference>
<dbReference type="SUPFAM" id="SSF55729">
    <property type="entry name" value="Acyl-CoA N-acyltransferases (Nat)"/>
    <property type="match status" value="1"/>
</dbReference>
<dbReference type="GO" id="GO:0005840">
    <property type="term" value="C:ribosome"/>
    <property type="evidence" value="ECO:0007669"/>
    <property type="project" value="UniProtKB-KW"/>
</dbReference>
<evidence type="ECO:0000256" key="2">
    <source>
        <dbReference type="ARBA" id="ARBA00023315"/>
    </source>
</evidence>
<evidence type="ECO:0000313" key="4">
    <source>
        <dbReference type="EMBL" id="TDQ62091.1"/>
    </source>
</evidence>
<feature type="domain" description="N-acetyltransferase" evidence="3">
    <location>
        <begin position="115"/>
        <end position="249"/>
    </location>
</feature>
<name>A0A4R6VGX6_9HYPH</name>
<keyword evidence="5" id="KW-1185">Reference proteome</keyword>
<evidence type="ECO:0000313" key="5">
    <source>
        <dbReference type="Proteomes" id="UP000295391"/>
    </source>
</evidence>
<proteinExistence type="predicted"/>
<protein>
    <submittedName>
        <fullName evidence="4">Ribosomal protein S18 acetylase RimI-like enzyme</fullName>
    </submittedName>
</protein>
<keyword evidence="1" id="KW-0808">Transferase</keyword>
<dbReference type="InterPro" id="IPR016181">
    <property type="entry name" value="Acyl_CoA_acyltransferase"/>
</dbReference>
<accession>A0A4R6VGX6</accession>
<dbReference type="PANTHER" id="PTHR43420:SF12">
    <property type="entry name" value="N-ACETYLTRANSFERASE DOMAIN-CONTAINING PROTEIN"/>
    <property type="match status" value="1"/>
</dbReference>
<evidence type="ECO:0000256" key="1">
    <source>
        <dbReference type="ARBA" id="ARBA00022679"/>
    </source>
</evidence>
<dbReference type="InterPro" id="IPR050680">
    <property type="entry name" value="YpeA/RimI_acetyltransf"/>
</dbReference>
<keyword evidence="4" id="KW-0687">Ribonucleoprotein</keyword>
<dbReference type="CDD" id="cd04301">
    <property type="entry name" value="NAT_SF"/>
    <property type="match status" value="1"/>
</dbReference>
<dbReference type="RefSeq" id="WP_133573762.1">
    <property type="nucleotide sequence ID" value="NZ_SNYR01000003.1"/>
</dbReference>
<comment type="caution">
    <text evidence="4">The sequence shown here is derived from an EMBL/GenBank/DDBJ whole genome shotgun (WGS) entry which is preliminary data.</text>
</comment>
<dbReference type="Pfam" id="PF24553">
    <property type="entry name" value="Rv0428c_C"/>
    <property type="match status" value="1"/>
</dbReference>
<keyword evidence="4" id="KW-0689">Ribosomal protein</keyword>
<organism evidence="4 5">
    <name type="scientific">Maritalea mobilis</name>
    <dbReference type="NCBI Taxonomy" id="483324"/>
    <lineage>
        <taxon>Bacteria</taxon>
        <taxon>Pseudomonadati</taxon>
        <taxon>Pseudomonadota</taxon>
        <taxon>Alphaproteobacteria</taxon>
        <taxon>Hyphomicrobiales</taxon>
        <taxon>Devosiaceae</taxon>
        <taxon>Maritalea</taxon>
    </lineage>
</organism>
<sequence>MHTDQALCWRVEEACQLAWPSLHAQNIGGYVFRYSGSNRSRRANSFNPLNGQRAQGEDFITQAEQFFEHFQMRSCFRMPEIGAELDDVLAAKGYAREAETITLYASDVSHFTQASDVEISTEKTPESWLNFYFSLAEEDDHQRQVFSEMLSKVAPPIAYGEAIIDGQVGAIAYVVLVNGLAIIEAVATNPNYRRQGLAAKVVGSLLAWARVQGCAEAALQVVAENEPATNLYAKLGFSTELYRYHYRTK</sequence>